<feature type="region of interest" description="Disordered" evidence="1">
    <location>
        <begin position="1"/>
        <end position="81"/>
    </location>
</feature>
<dbReference type="AlphaFoldDB" id="A0A9N7TZE6"/>
<dbReference type="Proteomes" id="UP001153269">
    <property type="component" value="Unassembled WGS sequence"/>
</dbReference>
<accession>A0A9N7TZE6</accession>
<organism evidence="2 3">
    <name type="scientific">Pleuronectes platessa</name>
    <name type="common">European plaice</name>
    <dbReference type="NCBI Taxonomy" id="8262"/>
    <lineage>
        <taxon>Eukaryota</taxon>
        <taxon>Metazoa</taxon>
        <taxon>Chordata</taxon>
        <taxon>Craniata</taxon>
        <taxon>Vertebrata</taxon>
        <taxon>Euteleostomi</taxon>
        <taxon>Actinopterygii</taxon>
        <taxon>Neopterygii</taxon>
        <taxon>Teleostei</taxon>
        <taxon>Neoteleostei</taxon>
        <taxon>Acanthomorphata</taxon>
        <taxon>Carangaria</taxon>
        <taxon>Pleuronectiformes</taxon>
        <taxon>Pleuronectoidei</taxon>
        <taxon>Pleuronectidae</taxon>
        <taxon>Pleuronectes</taxon>
    </lineage>
</organism>
<gene>
    <name evidence="2" type="ORF">PLEPLA_LOCUS8338</name>
</gene>
<sequence length="155" mass="18175">EKKERKELMKREEKEREELKKTEKKKKEKESEELKEREEEREELKEKEKKTSDKLKEAHGFDSRHNTVQGSTAEELKSRPLLEARRQLAGFVSLPLDQGQSHPGSSQLADQALPTNRFELDQDNPQVSLSLPYSNTKRRDYACALSRRKNQDLLL</sequence>
<feature type="compositionally biased region" description="Polar residues" evidence="1">
    <location>
        <begin position="123"/>
        <end position="133"/>
    </location>
</feature>
<proteinExistence type="predicted"/>
<keyword evidence="3" id="KW-1185">Reference proteome</keyword>
<dbReference type="EMBL" id="CADEAL010000457">
    <property type="protein sequence ID" value="CAB1420463.1"/>
    <property type="molecule type" value="Genomic_DNA"/>
</dbReference>
<feature type="compositionally biased region" description="Basic and acidic residues" evidence="1">
    <location>
        <begin position="28"/>
        <end position="65"/>
    </location>
</feature>
<comment type="caution">
    <text evidence="2">The sequence shown here is derived from an EMBL/GenBank/DDBJ whole genome shotgun (WGS) entry which is preliminary data.</text>
</comment>
<reference evidence="2" key="1">
    <citation type="submission" date="2020-03" db="EMBL/GenBank/DDBJ databases">
        <authorList>
            <person name="Weist P."/>
        </authorList>
    </citation>
    <scope>NUCLEOTIDE SEQUENCE</scope>
</reference>
<protein>
    <submittedName>
        <fullName evidence="2">Uncharacterized protein</fullName>
    </submittedName>
</protein>
<feature type="non-terminal residue" evidence="2">
    <location>
        <position position="1"/>
    </location>
</feature>
<evidence type="ECO:0000256" key="1">
    <source>
        <dbReference type="SAM" id="MobiDB-lite"/>
    </source>
</evidence>
<evidence type="ECO:0000313" key="2">
    <source>
        <dbReference type="EMBL" id="CAB1420463.1"/>
    </source>
</evidence>
<evidence type="ECO:0000313" key="3">
    <source>
        <dbReference type="Proteomes" id="UP001153269"/>
    </source>
</evidence>
<feature type="region of interest" description="Disordered" evidence="1">
    <location>
        <begin position="94"/>
        <end position="133"/>
    </location>
</feature>
<feature type="compositionally biased region" description="Polar residues" evidence="1">
    <location>
        <begin position="98"/>
        <end position="109"/>
    </location>
</feature>
<name>A0A9N7TZE6_PLEPL</name>
<feature type="compositionally biased region" description="Basic and acidic residues" evidence="1">
    <location>
        <begin position="1"/>
        <end position="21"/>
    </location>
</feature>